<dbReference type="EMBL" id="JACXVP010000009">
    <property type="protein sequence ID" value="KAG5585397.1"/>
    <property type="molecule type" value="Genomic_DNA"/>
</dbReference>
<evidence type="ECO:0000313" key="1">
    <source>
        <dbReference type="EMBL" id="KAG5585397.1"/>
    </source>
</evidence>
<accession>A0A9J5XCP4</accession>
<dbReference type="AlphaFoldDB" id="A0A9J5XCP4"/>
<comment type="caution">
    <text evidence="1">The sequence shown here is derived from an EMBL/GenBank/DDBJ whole genome shotgun (WGS) entry which is preliminary data.</text>
</comment>
<protein>
    <submittedName>
        <fullName evidence="1">Uncharacterized protein</fullName>
    </submittedName>
</protein>
<gene>
    <name evidence="1" type="ORF">H5410_045831</name>
</gene>
<sequence>CARSSSAAAMVAWRGGGIVAGGGMGADGGGAGVVKELETGGQGIEININSNHLIALLILHDDTFFHVDIGQSPLLSHFSTRVLSASGTGH</sequence>
<feature type="non-terminal residue" evidence="1">
    <location>
        <position position="1"/>
    </location>
</feature>
<dbReference type="Proteomes" id="UP000824120">
    <property type="component" value="Chromosome 9"/>
</dbReference>
<keyword evidence="2" id="KW-1185">Reference proteome</keyword>
<evidence type="ECO:0000313" key="2">
    <source>
        <dbReference type="Proteomes" id="UP000824120"/>
    </source>
</evidence>
<proteinExistence type="predicted"/>
<organism evidence="1 2">
    <name type="scientific">Solanum commersonii</name>
    <name type="common">Commerson's wild potato</name>
    <name type="synonym">Commerson's nightshade</name>
    <dbReference type="NCBI Taxonomy" id="4109"/>
    <lineage>
        <taxon>Eukaryota</taxon>
        <taxon>Viridiplantae</taxon>
        <taxon>Streptophyta</taxon>
        <taxon>Embryophyta</taxon>
        <taxon>Tracheophyta</taxon>
        <taxon>Spermatophyta</taxon>
        <taxon>Magnoliopsida</taxon>
        <taxon>eudicotyledons</taxon>
        <taxon>Gunneridae</taxon>
        <taxon>Pentapetalae</taxon>
        <taxon>asterids</taxon>
        <taxon>lamiids</taxon>
        <taxon>Solanales</taxon>
        <taxon>Solanaceae</taxon>
        <taxon>Solanoideae</taxon>
        <taxon>Solaneae</taxon>
        <taxon>Solanum</taxon>
    </lineage>
</organism>
<reference evidence="1 2" key="1">
    <citation type="submission" date="2020-09" db="EMBL/GenBank/DDBJ databases">
        <title>De no assembly of potato wild relative species, Solanum commersonii.</title>
        <authorList>
            <person name="Cho K."/>
        </authorList>
    </citation>
    <scope>NUCLEOTIDE SEQUENCE [LARGE SCALE GENOMIC DNA]</scope>
    <source>
        <strain evidence="1">LZ3.2</strain>
        <tissue evidence="1">Leaf</tissue>
    </source>
</reference>
<name>A0A9J5XCP4_SOLCO</name>